<dbReference type="CDD" id="cd00060">
    <property type="entry name" value="FHA"/>
    <property type="match status" value="1"/>
</dbReference>
<evidence type="ECO:0000313" key="2">
    <source>
        <dbReference type="EMBL" id="WPL16653.1"/>
    </source>
</evidence>
<dbReference type="EMBL" id="CP121472">
    <property type="protein sequence ID" value="WPL16653.1"/>
    <property type="molecule type" value="Genomic_DNA"/>
</dbReference>
<name>A0ABZ0S7Q5_9GAMM</name>
<organism evidence="2 3">
    <name type="scientific">Thiorhodovibrio winogradskyi</name>
    <dbReference type="NCBI Taxonomy" id="77007"/>
    <lineage>
        <taxon>Bacteria</taxon>
        <taxon>Pseudomonadati</taxon>
        <taxon>Pseudomonadota</taxon>
        <taxon>Gammaproteobacteria</taxon>
        <taxon>Chromatiales</taxon>
        <taxon>Chromatiaceae</taxon>
        <taxon>Thiorhodovibrio</taxon>
    </lineage>
</organism>
<proteinExistence type="predicted"/>
<dbReference type="PROSITE" id="PS50006">
    <property type="entry name" value="FHA_DOMAIN"/>
    <property type="match status" value="1"/>
</dbReference>
<dbReference type="InterPro" id="IPR000253">
    <property type="entry name" value="FHA_dom"/>
</dbReference>
<protein>
    <submittedName>
        <fullName evidence="2">Oxoglutarate dehydrogenase inhibitor</fullName>
    </submittedName>
</protein>
<evidence type="ECO:0000259" key="1">
    <source>
        <dbReference type="PROSITE" id="PS50006"/>
    </source>
</evidence>
<dbReference type="Gene3D" id="2.60.200.20">
    <property type="match status" value="1"/>
</dbReference>
<dbReference type="Pfam" id="PF00498">
    <property type="entry name" value="FHA"/>
    <property type="match status" value="1"/>
</dbReference>
<accession>A0ABZ0S7Q5</accession>
<dbReference type="InterPro" id="IPR050923">
    <property type="entry name" value="Cell_Proc_Reg/RNA_Proc"/>
</dbReference>
<dbReference type="Proteomes" id="UP001432180">
    <property type="component" value="Chromosome"/>
</dbReference>
<gene>
    <name evidence="2" type="primary">odhI</name>
    <name evidence="2" type="ORF">Thiowin_01620</name>
</gene>
<reference evidence="2 3" key="1">
    <citation type="journal article" date="2023" name="Microorganisms">
        <title>Thiorhodovibrio frisius and Trv. litoralis spp. nov., Two Novel Members from a Clade of Fastidious Purple Sulfur Bacteria That Exhibit Unique Red-Shifted Light-Harvesting Capabilities.</title>
        <authorList>
            <person name="Methner A."/>
            <person name="Kuzyk S.B."/>
            <person name="Petersen J."/>
            <person name="Bauer S."/>
            <person name="Brinkmann H."/>
            <person name="Sichau K."/>
            <person name="Wanner G."/>
            <person name="Wolf J."/>
            <person name="Neumann-Schaal M."/>
            <person name="Henke P."/>
            <person name="Tank M."/>
            <person name="Sproer C."/>
            <person name="Bunk B."/>
            <person name="Overmann J."/>
        </authorList>
    </citation>
    <scope>NUCLEOTIDE SEQUENCE [LARGE SCALE GENOMIC DNA]</scope>
    <source>
        <strain evidence="2 3">DSM 6702</strain>
    </source>
</reference>
<dbReference type="RefSeq" id="WP_328987196.1">
    <property type="nucleotide sequence ID" value="NZ_CP121472.1"/>
</dbReference>
<feature type="domain" description="FHA" evidence="1">
    <location>
        <begin position="103"/>
        <end position="152"/>
    </location>
</feature>
<evidence type="ECO:0000313" key="3">
    <source>
        <dbReference type="Proteomes" id="UP001432180"/>
    </source>
</evidence>
<keyword evidence="3" id="KW-1185">Reference proteome</keyword>
<dbReference type="SUPFAM" id="SSF49879">
    <property type="entry name" value="SMAD/FHA domain"/>
    <property type="match status" value="1"/>
</dbReference>
<sequence>MAGVIEALLTPSGRVNLASLVRFAKSCEITDFSRFVKRPVLAGSSVRPGLVEGHRGKASADPNATLAFQLSLPSGEESLSDALKHAVYPLVKAPDAVRVQNIFAIGRISGNDLVIPDLAISKKHALIEIREQGYYVRDCGSKNGTRLNGEPLGEQFRELHDGWLLAFGRYEFSFLEPRSLYLRLVGD</sequence>
<dbReference type="PANTHER" id="PTHR23308">
    <property type="entry name" value="NUCLEAR INHIBITOR OF PROTEIN PHOSPHATASE-1"/>
    <property type="match status" value="1"/>
</dbReference>
<dbReference type="SMART" id="SM00240">
    <property type="entry name" value="FHA"/>
    <property type="match status" value="1"/>
</dbReference>
<dbReference type="InterPro" id="IPR008984">
    <property type="entry name" value="SMAD_FHA_dom_sf"/>
</dbReference>